<keyword evidence="1" id="KW-0472">Membrane</keyword>
<sequence>MRAKLFLYILYYCSFHLIRLLTTSVHLIISPNFITMLSDDNEKRYFIEEYQRNYQLYMTKNNFIKLMSVCFYKLN</sequence>
<proteinExistence type="predicted"/>
<evidence type="ECO:0000256" key="1">
    <source>
        <dbReference type="SAM" id="Phobius"/>
    </source>
</evidence>
<gene>
    <name evidence="2" type="ORF">OCTVUL_1B016365</name>
</gene>
<evidence type="ECO:0000313" key="3">
    <source>
        <dbReference type="Proteomes" id="UP001162480"/>
    </source>
</evidence>
<accession>A0AA36AGH2</accession>
<evidence type="ECO:0000313" key="2">
    <source>
        <dbReference type="EMBL" id="CAI9715063.1"/>
    </source>
</evidence>
<keyword evidence="1" id="KW-1133">Transmembrane helix</keyword>
<dbReference type="Proteomes" id="UP001162480">
    <property type="component" value="Chromosome 1"/>
</dbReference>
<keyword evidence="1" id="KW-0812">Transmembrane</keyword>
<feature type="transmembrane region" description="Helical" evidence="1">
    <location>
        <begin position="6"/>
        <end position="29"/>
    </location>
</feature>
<organism evidence="2 3">
    <name type="scientific">Octopus vulgaris</name>
    <name type="common">Common octopus</name>
    <dbReference type="NCBI Taxonomy" id="6645"/>
    <lineage>
        <taxon>Eukaryota</taxon>
        <taxon>Metazoa</taxon>
        <taxon>Spiralia</taxon>
        <taxon>Lophotrochozoa</taxon>
        <taxon>Mollusca</taxon>
        <taxon>Cephalopoda</taxon>
        <taxon>Coleoidea</taxon>
        <taxon>Octopodiformes</taxon>
        <taxon>Octopoda</taxon>
        <taxon>Incirrata</taxon>
        <taxon>Octopodidae</taxon>
        <taxon>Octopus</taxon>
    </lineage>
</organism>
<keyword evidence="3" id="KW-1185">Reference proteome</keyword>
<reference evidence="2" key="1">
    <citation type="submission" date="2023-08" db="EMBL/GenBank/DDBJ databases">
        <authorList>
            <person name="Alioto T."/>
            <person name="Alioto T."/>
            <person name="Gomez Garrido J."/>
        </authorList>
    </citation>
    <scope>NUCLEOTIDE SEQUENCE</scope>
</reference>
<name>A0AA36AGH2_OCTVU</name>
<protein>
    <submittedName>
        <fullName evidence="2">Uncharacterized protein</fullName>
    </submittedName>
</protein>
<dbReference type="EMBL" id="OX597814">
    <property type="protein sequence ID" value="CAI9715063.1"/>
    <property type="molecule type" value="Genomic_DNA"/>
</dbReference>
<dbReference type="AlphaFoldDB" id="A0AA36AGH2"/>